<dbReference type="STRING" id="463014.BAU07_24875"/>
<dbReference type="Proteomes" id="UP000091926">
    <property type="component" value="Chromosome"/>
</dbReference>
<proteinExistence type="predicted"/>
<dbReference type="KEGG" id="bfz:BAU07_24875"/>
<dbReference type="InterPro" id="IPR007739">
    <property type="entry name" value="RgpF"/>
</dbReference>
<reference evidence="1 2" key="1">
    <citation type="submission" date="2016-06" db="EMBL/GenBank/DDBJ databases">
        <title>Complete genome sequences of Bordetella bronchialis and Bordetella flabilis.</title>
        <authorList>
            <person name="LiPuma J.J."/>
            <person name="Spilker T."/>
        </authorList>
    </citation>
    <scope>NUCLEOTIDE SEQUENCE [LARGE SCALE GENOMIC DNA]</scope>
    <source>
        <strain evidence="1 2">AU10664</strain>
    </source>
</reference>
<accession>A0A193GKY2</accession>
<keyword evidence="2" id="KW-1185">Reference proteome</keyword>
<dbReference type="Pfam" id="PF05045">
    <property type="entry name" value="RgpF"/>
    <property type="match status" value="1"/>
</dbReference>
<evidence type="ECO:0008006" key="3">
    <source>
        <dbReference type="Google" id="ProtNLM"/>
    </source>
</evidence>
<dbReference type="EMBL" id="CP016172">
    <property type="protein sequence ID" value="ANN79919.1"/>
    <property type="molecule type" value="Genomic_DNA"/>
</dbReference>
<sequence>MERPAGIKAAAIIHIYYVDLASEILSYLQNVPGQLDVYISTVSPLARDVVRTVFAVYTKGSVDIRVFENRGRDIAAKLVGFRDVYASYDYILSLHTKKSPHGGHELARWRNYLYENLLGSPEIVASIFSIMHKQNVGMVFPQHFYFLQDILEWGESFDQFYEVAQRMGIQIDHKTVLECPSGSMFWCRGDALRPILDLNLQVGDFQKEAGQIDGTLAHAIERAFLFAVEKQGYRWAKVVKSDLYPLPSTVLPINDPSDLPDRLRRVYRPLLHSRSHILQS</sequence>
<name>A0A193GKY2_9BORD</name>
<organism evidence="1 2">
    <name type="scientific">Bordetella flabilis</name>
    <dbReference type="NCBI Taxonomy" id="463014"/>
    <lineage>
        <taxon>Bacteria</taxon>
        <taxon>Pseudomonadati</taxon>
        <taxon>Pseudomonadota</taxon>
        <taxon>Betaproteobacteria</taxon>
        <taxon>Burkholderiales</taxon>
        <taxon>Alcaligenaceae</taxon>
        <taxon>Bordetella</taxon>
    </lineage>
</organism>
<evidence type="ECO:0000313" key="1">
    <source>
        <dbReference type="EMBL" id="ANN79919.1"/>
    </source>
</evidence>
<protein>
    <recommendedName>
        <fullName evidence="3">Rhamnan synthesis protein F</fullName>
    </recommendedName>
</protein>
<gene>
    <name evidence="1" type="ORF">BAU07_24875</name>
</gene>
<dbReference type="AlphaFoldDB" id="A0A193GKY2"/>
<evidence type="ECO:0000313" key="2">
    <source>
        <dbReference type="Proteomes" id="UP000091926"/>
    </source>
</evidence>